<dbReference type="VEuPathDB" id="VectorBase:AARA014966"/>
<proteinExistence type="predicted"/>
<name>A0A182IHP2_ANOAR</name>
<accession>A0A182IHP2</accession>
<keyword evidence="2" id="KW-1185">Reference proteome</keyword>
<dbReference type="EnsemblMetazoa" id="AARA014966-RA">
    <property type="protein sequence ID" value="AARA014966-PA"/>
    <property type="gene ID" value="AARA014966"/>
</dbReference>
<dbReference type="EMBL" id="APCN01000766">
    <property type="status" value="NOT_ANNOTATED_CDS"/>
    <property type="molecule type" value="Genomic_DNA"/>
</dbReference>
<protein>
    <submittedName>
        <fullName evidence="1">Uncharacterized protein</fullName>
    </submittedName>
</protein>
<reference evidence="1" key="1">
    <citation type="submission" date="2022-08" db="UniProtKB">
        <authorList>
            <consortium name="EnsemblMetazoa"/>
        </authorList>
    </citation>
    <scope>IDENTIFICATION</scope>
    <source>
        <strain evidence="1">Dongola</strain>
    </source>
</reference>
<organism evidence="1 2">
    <name type="scientific">Anopheles arabiensis</name>
    <name type="common">Mosquito</name>
    <dbReference type="NCBI Taxonomy" id="7173"/>
    <lineage>
        <taxon>Eukaryota</taxon>
        <taxon>Metazoa</taxon>
        <taxon>Ecdysozoa</taxon>
        <taxon>Arthropoda</taxon>
        <taxon>Hexapoda</taxon>
        <taxon>Insecta</taxon>
        <taxon>Pterygota</taxon>
        <taxon>Neoptera</taxon>
        <taxon>Endopterygota</taxon>
        <taxon>Diptera</taxon>
        <taxon>Nematocera</taxon>
        <taxon>Culicoidea</taxon>
        <taxon>Culicidae</taxon>
        <taxon>Anophelinae</taxon>
        <taxon>Anopheles</taxon>
    </lineage>
</organism>
<sequence>MSNFCCTQAWKEAVVAVFSA</sequence>
<dbReference type="Proteomes" id="UP000075840">
    <property type="component" value="Unassembled WGS sequence"/>
</dbReference>
<dbReference type="AlphaFoldDB" id="A0A182IHP2"/>
<evidence type="ECO:0000313" key="2">
    <source>
        <dbReference type="Proteomes" id="UP000075840"/>
    </source>
</evidence>
<evidence type="ECO:0000313" key="1">
    <source>
        <dbReference type="EnsemblMetazoa" id="AARA014966-PA"/>
    </source>
</evidence>